<dbReference type="EMBL" id="AP014926">
    <property type="protein sequence ID" value="BAR97152.1"/>
    <property type="molecule type" value="Genomic_DNA"/>
</dbReference>
<sequence>MNCKYKVFMPKTKGKSFKKDEKGSGRKLLQTTCFVDEKKAIKL</sequence>
<accession>A0AAD1BIJ1</accession>
<proteinExistence type="predicted"/>
<evidence type="ECO:0000313" key="1">
    <source>
        <dbReference type="EMBL" id="BAR97152.1"/>
    </source>
</evidence>
<protein>
    <submittedName>
        <fullName evidence="1">Uncharacterized protein</fullName>
    </submittedName>
</protein>
<reference evidence="1 2" key="1">
    <citation type="submission" date="2015-07" db="EMBL/GenBank/DDBJ databases">
        <title>Complete genome sequence of Prevotella intermedia strain 17-2.</title>
        <authorList>
            <person name="Nambu T."/>
        </authorList>
    </citation>
    <scope>NUCLEOTIDE SEQUENCE [LARGE SCALE GENOMIC DNA]</scope>
    <source>
        <strain evidence="1 2">17-2</strain>
    </source>
</reference>
<dbReference type="AlphaFoldDB" id="A0AAD1BIJ1"/>
<dbReference type="Proteomes" id="UP000067008">
    <property type="component" value="Chromosome 1"/>
</dbReference>
<gene>
    <name evidence="1" type="ORF">PI172_2424</name>
</gene>
<evidence type="ECO:0000313" key="2">
    <source>
        <dbReference type="Proteomes" id="UP000067008"/>
    </source>
</evidence>
<name>A0AAD1BIJ1_PREIN</name>
<organism evidence="1 2">
    <name type="scientific">Prevotella intermedia</name>
    <dbReference type="NCBI Taxonomy" id="28131"/>
    <lineage>
        <taxon>Bacteria</taxon>
        <taxon>Pseudomonadati</taxon>
        <taxon>Bacteroidota</taxon>
        <taxon>Bacteroidia</taxon>
        <taxon>Bacteroidales</taxon>
        <taxon>Prevotellaceae</taxon>
        <taxon>Prevotella</taxon>
    </lineage>
</organism>